<dbReference type="RefSeq" id="WP_051067653.1">
    <property type="nucleotide sequence ID" value="NZ_CP099534.1"/>
</dbReference>
<dbReference type="EMBL" id="CP099534">
    <property type="protein sequence ID" value="UYK87867.1"/>
    <property type="molecule type" value="Genomic_DNA"/>
</dbReference>
<sequence length="101" mass="11348">MNSLRVALDRRLFSDDVVVRTVHRYTALLGVEILSTDTALGVVLTPLDGNELPPDLKARFMNDALDERLRESVRIETAQLQRDLIQAALREAQPLKPLLSL</sequence>
<evidence type="ECO:0008006" key="3">
    <source>
        <dbReference type="Google" id="ProtNLM"/>
    </source>
</evidence>
<evidence type="ECO:0000313" key="1">
    <source>
        <dbReference type="EMBL" id="UYK87867.1"/>
    </source>
</evidence>
<dbReference type="Proteomes" id="UP001164392">
    <property type="component" value="Chromosome"/>
</dbReference>
<accession>A0AA46PRE6</accession>
<gene>
    <name evidence="1" type="ORF">NG824_15485</name>
</gene>
<evidence type="ECO:0000313" key="2">
    <source>
        <dbReference type="Proteomes" id="UP001164392"/>
    </source>
</evidence>
<dbReference type="AlphaFoldDB" id="A0AA46PRE6"/>
<organism evidence="1 2">
    <name type="scientific">Xanthomonas sacchari</name>
    <dbReference type="NCBI Taxonomy" id="56458"/>
    <lineage>
        <taxon>Bacteria</taxon>
        <taxon>Pseudomonadati</taxon>
        <taxon>Pseudomonadota</taxon>
        <taxon>Gammaproteobacteria</taxon>
        <taxon>Lysobacterales</taxon>
        <taxon>Lysobacteraceae</taxon>
        <taxon>Xanthomonas</taxon>
    </lineage>
</organism>
<proteinExistence type="predicted"/>
<name>A0AA46PRE6_9XANT</name>
<protein>
    <recommendedName>
        <fullName evidence="3">His-Xaa-Ser system protein HxsD</fullName>
    </recommendedName>
</protein>
<reference evidence="1" key="1">
    <citation type="submission" date="2022-06" db="EMBL/GenBank/DDBJ databases">
        <title>Dynamics of rice microbiomes reveals core vertical transmitted seed endophytes.</title>
        <authorList>
            <person name="Liao K."/>
            <person name="Zhang X."/>
        </authorList>
    </citation>
    <scope>NUCLEOTIDE SEQUENCE</scope>
    <source>
        <strain evidence="1">JR3-14</strain>
    </source>
</reference>